<gene>
    <name evidence="11" type="ORF">BDN71DRAFT_1587875</name>
</gene>
<dbReference type="AlphaFoldDB" id="A0A9P6A1K3"/>
<evidence type="ECO:0000256" key="7">
    <source>
        <dbReference type="ARBA" id="ARBA00022927"/>
    </source>
</evidence>
<dbReference type="InterPro" id="IPR019150">
    <property type="entry name" value="Vesicle_transport_protein_Use1"/>
</dbReference>
<dbReference type="GO" id="GO:0015031">
    <property type="term" value="P:protein transport"/>
    <property type="evidence" value="ECO:0007669"/>
    <property type="project" value="UniProtKB-KW"/>
</dbReference>
<name>A0A9P6A1K3_PLEER</name>
<keyword evidence="8 10" id="KW-1133">Transmembrane helix</keyword>
<dbReference type="CDD" id="cd15860">
    <property type="entry name" value="SNARE_USE1"/>
    <property type="match status" value="1"/>
</dbReference>
<dbReference type="OrthoDB" id="4506189at2759"/>
<evidence type="ECO:0000256" key="4">
    <source>
        <dbReference type="ARBA" id="ARBA00022692"/>
    </source>
</evidence>
<dbReference type="GO" id="GO:0006890">
    <property type="term" value="P:retrograde vesicle-mediated transport, Golgi to endoplasmic reticulum"/>
    <property type="evidence" value="ECO:0007669"/>
    <property type="project" value="TreeGrafter"/>
</dbReference>
<evidence type="ECO:0000256" key="3">
    <source>
        <dbReference type="ARBA" id="ARBA00022448"/>
    </source>
</evidence>
<accession>A0A9P6A1K3</accession>
<dbReference type="GO" id="GO:0005789">
    <property type="term" value="C:endoplasmic reticulum membrane"/>
    <property type="evidence" value="ECO:0007669"/>
    <property type="project" value="UniProtKB-SubCell"/>
</dbReference>
<evidence type="ECO:0000256" key="8">
    <source>
        <dbReference type="ARBA" id="ARBA00022989"/>
    </source>
</evidence>
<keyword evidence="6" id="KW-0931">ER-Golgi transport</keyword>
<dbReference type="EMBL" id="MU154540">
    <property type="protein sequence ID" value="KAF9497914.1"/>
    <property type="molecule type" value="Genomic_DNA"/>
</dbReference>
<keyword evidence="12" id="KW-1185">Reference proteome</keyword>
<keyword evidence="7" id="KW-0653">Protein transport</keyword>
<evidence type="ECO:0000256" key="1">
    <source>
        <dbReference type="ARBA" id="ARBA00004163"/>
    </source>
</evidence>
<sequence>MSLEQIKHDRINLARLVRRLEKSTATDEWSSGAEHSVWANTQDALQRVAFAKKLLRNVELYEDDSLSVDGHLEEIRTKLDGIETSLKDVGKRFTPKRARPKSILAQLPVPGVGGGGAPAGLDESAPLLPADDLLLPPLETPSFPSPIPTLLATTAPPLASKSTAVAPKFLHNTHALHEELSEQLAQMATQLKRNAVHFSESLAKDQAVVEDAQEKLEGNLGMMTKERVRLRDHRGKSGSTTCLVVLSLITVCALFVLMFFVIRFT</sequence>
<feature type="transmembrane region" description="Helical" evidence="10">
    <location>
        <begin position="241"/>
        <end position="262"/>
    </location>
</feature>
<dbReference type="PANTHER" id="PTHR13050:SF7">
    <property type="entry name" value="VESICLE TRANSPORT PROTEIN USE1"/>
    <property type="match status" value="1"/>
</dbReference>
<evidence type="ECO:0000313" key="12">
    <source>
        <dbReference type="Proteomes" id="UP000807025"/>
    </source>
</evidence>
<dbReference type="GO" id="GO:0031201">
    <property type="term" value="C:SNARE complex"/>
    <property type="evidence" value="ECO:0007669"/>
    <property type="project" value="TreeGrafter"/>
</dbReference>
<organism evidence="11 12">
    <name type="scientific">Pleurotus eryngii</name>
    <name type="common">Boletus of the steppes</name>
    <dbReference type="NCBI Taxonomy" id="5323"/>
    <lineage>
        <taxon>Eukaryota</taxon>
        <taxon>Fungi</taxon>
        <taxon>Dikarya</taxon>
        <taxon>Basidiomycota</taxon>
        <taxon>Agaricomycotina</taxon>
        <taxon>Agaricomycetes</taxon>
        <taxon>Agaricomycetidae</taxon>
        <taxon>Agaricales</taxon>
        <taxon>Pleurotineae</taxon>
        <taxon>Pleurotaceae</taxon>
        <taxon>Pleurotus</taxon>
    </lineage>
</organism>
<reference evidence="11" key="1">
    <citation type="submission" date="2020-11" db="EMBL/GenBank/DDBJ databases">
        <authorList>
            <consortium name="DOE Joint Genome Institute"/>
            <person name="Ahrendt S."/>
            <person name="Riley R."/>
            <person name="Andreopoulos W."/>
            <person name="Labutti K."/>
            <person name="Pangilinan J."/>
            <person name="Ruiz-Duenas F.J."/>
            <person name="Barrasa J.M."/>
            <person name="Sanchez-Garcia M."/>
            <person name="Camarero S."/>
            <person name="Miyauchi S."/>
            <person name="Serrano A."/>
            <person name="Linde D."/>
            <person name="Babiker R."/>
            <person name="Drula E."/>
            <person name="Ayuso-Fernandez I."/>
            <person name="Pacheco R."/>
            <person name="Padilla G."/>
            <person name="Ferreira P."/>
            <person name="Barriuso J."/>
            <person name="Kellner H."/>
            <person name="Castanera R."/>
            <person name="Alfaro M."/>
            <person name="Ramirez L."/>
            <person name="Pisabarro A.G."/>
            <person name="Kuo A."/>
            <person name="Tritt A."/>
            <person name="Lipzen A."/>
            <person name="He G."/>
            <person name="Yan M."/>
            <person name="Ng V."/>
            <person name="Cullen D."/>
            <person name="Martin F."/>
            <person name="Rosso M.-N."/>
            <person name="Henrissat B."/>
            <person name="Hibbett D."/>
            <person name="Martinez A.T."/>
            <person name="Grigoriev I.V."/>
        </authorList>
    </citation>
    <scope>NUCLEOTIDE SEQUENCE</scope>
    <source>
        <strain evidence="11">ATCC 90797</strain>
    </source>
</reference>
<proteinExistence type="inferred from homology"/>
<evidence type="ECO:0000256" key="9">
    <source>
        <dbReference type="ARBA" id="ARBA00023136"/>
    </source>
</evidence>
<protein>
    <submittedName>
        <fullName evidence="11">Uncharacterized protein</fullName>
    </submittedName>
</protein>
<keyword evidence="9 10" id="KW-0472">Membrane</keyword>
<keyword evidence="5" id="KW-0256">Endoplasmic reticulum</keyword>
<keyword evidence="3" id="KW-0813">Transport</keyword>
<comment type="caution">
    <text evidence="11">The sequence shown here is derived from an EMBL/GenBank/DDBJ whole genome shotgun (WGS) entry which is preliminary data.</text>
</comment>
<evidence type="ECO:0000313" key="11">
    <source>
        <dbReference type="EMBL" id="KAF9497914.1"/>
    </source>
</evidence>
<comment type="similarity">
    <text evidence="2">Belongs to the USE1 family.</text>
</comment>
<dbReference type="Pfam" id="PF09753">
    <property type="entry name" value="Use1"/>
    <property type="match status" value="1"/>
</dbReference>
<comment type="subcellular location">
    <subcellularLocation>
        <location evidence="1">Endoplasmic reticulum membrane</location>
        <topology evidence="1">Single-pass type IV membrane protein</topology>
    </subcellularLocation>
</comment>
<dbReference type="PANTHER" id="PTHR13050">
    <property type="entry name" value="USE1-LIKE PROTEIN"/>
    <property type="match status" value="1"/>
</dbReference>
<dbReference type="Proteomes" id="UP000807025">
    <property type="component" value="Unassembled WGS sequence"/>
</dbReference>
<evidence type="ECO:0000256" key="10">
    <source>
        <dbReference type="SAM" id="Phobius"/>
    </source>
</evidence>
<evidence type="ECO:0000256" key="2">
    <source>
        <dbReference type="ARBA" id="ARBA00007891"/>
    </source>
</evidence>
<evidence type="ECO:0000256" key="6">
    <source>
        <dbReference type="ARBA" id="ARBA00022892"/>
    </source>
</evidence>
<dbReference type="GO" id="GO:0005484">
    <property type="term" value="F:SNAP receptor activity"/>
    <property type="evidence" value="ECO:0007669"/>
    <property type="project" value="TreeGrafter"/>
</dbReference>
<keyword evidence="4 10" id="KW-0812">Transmembrane</keyword>
<evidence type="ECO:0000256" key="5">
    <source>
        <dbReference type="ARBA" id="ARBA00022824"/>
    </source>
</evidence>